<dbReference type="AlphaFoldDB" id="A0A022RZ69"/>
<protein>
    <recommendedName>
        <fullName evidence="4">Stress-induced protein KIN2-like</fullName>
    </recommendedName>
</protein>
<dbReference type="PhylomeDB" id="A0A022RZ69"/>
<dbReference type="Gene3D" id="6.10.140.1430">
    <property type="match status" value="1"/>
</dbReference>
<evidence type="ECO:0000256" key="1">
    <source>
        <dbReference type="SAM" id="MobiDB-lite"/>
    </source>
</evidence>
<dbReference type="InterPro" id="IPR039624">
    <property type="entry name" value="LEA1/2/D7/KIN2"/>
</dbReference>
<dbReference type="EMBL" id="KI630214">
    <property type="protein sequence ID" value="EYU44275.1"/>
    <property type="molecule type" value="Genomic_DNA"/>
</dbReference>
<sequence length="65" mass="6952">MDQAKANYQAGEAKGQTEEKANQMMDKISNTAESAKQSVQETGQQMKAKAEGAADAIRDSTGMNK</sequence>
<accession>A0A022RZ69</accession>
<feature type="region of interest" description="Disordered" evidence="1">
    <location>
        <begin position="1"/>
        <end position="65"/>
    </location>
</feature>
<feature type="compositionally biased region" description="Basic and acidic residues" evidence="1">
    <location>
        <begin position="48"/>
        <end position="58"/>
    </location>
</feature>
<dbReference type="PANTHER" id="PTHR34191">
    <property type="entry name" value="LATE EMBRYOGENESIS ABUNDANT PROTEIN (LEA) FAMILY PROTEIN"/>
    <property type="match status" value="1"/>
</dbReference>
<dbReference type="OMA" id="MQDAGQN"/>
<feature type="compositionally biased region" description="Polar residues" evidence="1">
    <location>
        <begin position="28"/>
        <end position="45"/>
    </location>
</feature>
<dbReference type="KEGG" id="egt:105975445"/>
<proteinExistence type="predicted"/>
<organism evidence="2 3">
    <name type="scientific">Erythranthe guttata</name>
    <name type="common">Yellow monkey flower</name>
    <name type="synonym">Mimulus guttatus</name>
    <dbReference type="NCBI Taxonomy" id="4155"/>
    <lineage>
        <taxon>Eukaryota</taxon>
        <taxon>Viridiplantae</taxon>
        <taxon>Streptophyta</taxon>
        <taxon>Embryophyta</taxon>
        <taxon>Tracheophyta</taxon>
        <taxon>Spermatophyta</taxon>
        <taxon>Magnoliopsida</taxon>
        <taxon>eudicotyledons</taxon>
        <taxon>Gunneridae</taxon>
        <taxon>Pentapetalae</taxon>
        <taxon>asterids</taxon>
        <taxon>lamiids</taxon>
        <taxon>Lamiales</taxon>
        <taxon>Phrymaceae</taxon>
        <taxon>Erythranthe</taxon>
    </lineage>
</organism>
<name>A0A022RZ69_ERYGU</name>
<evidence type="ECO:0000313" key="3">
    <source>
        <dbReference type="Proteomes" id="UP000030748"/>
    </source>
</evidence>
<dbReference type="PANTHER" id="PTHR34191:SF34">
    <property type="entry name" value="STRESS-INDUCED PROTEIN KIN2-LIKE"/>
    <property type="match status" value="1"/>
</dbReference>
<dbReference type="OrthoDB" id="1736743at2759"/>
<reference evidence="2 3" key="1">
    <citation type="journal article" date="2013" name="Proc. Natl. Acad. Sci. U.S.A.">
        <title>Fine-scale variation in meiotic recombination in Mimulus inferred from population shotgun sequencing.</title>
        <authorList>
            <person name="Hellsten U."/>
            <person name="Wright K.M."/>
            <person name="Jenkins J."/>
            <person name="Shu S."/>
            <person name="Yuan Y."/>
            <person name="Wessler S.R."/>
            <person name="Schmutz J."/>
            <person name="Willis J.H."/>
            <person name="Rokhsar D.S."/>
        </authorList>
    </citation>
    <scope>NUCLEOTIDE SEQUENCE [LARGE SCALE GENOMIC DNA]</scope>
    <source>
        <strain evidence="3">cv. DUN x IM62</strain>
    </source>
</reference>
<evidence type="ECO:0000313" key="2">
    <source>
        <dbReference type="EMBL" id="EYU44275.1"/>
    </source>
</evidence>
<dbReference type="eggNOG" id="ENOG502S8HF">
    <property type="taxonomic scope" value="Eukaryota"/>
</dbReference>
<gene>
    <name evidence="2" type="ORF">MIMGU_mgv1a017609mg</name>
</gene>
<keyword evidence="3" id="KW-1185">Reference proteome</keyword>
<evidence type="ECO:0008006" key="4">
    <source>
        <dbReference type="Google" id="ProtNLM"/>
    </source>
</evidence>
<dbReference type="Proteomes" id="UP000030748">
    <property type="component" value="Unassembled WGS sequence"/>
</dbReference>